<protein>
    <submittedName>
        <fullName evidence="1">Uncharacterized protein</fullName>
    </submittedName>
</protein>
<comment type="caution">
    <text evidence="1">The sequence shown here is derived from an EMBL/GenBank/DDBJ whole genome shotgun (WGS) entry which is preliminary data.</text>
</comment>
<proteinExistence type="predicted"/>
<accession>A0A0E2AYF5</accession>
<dbReference type="Proteomes" id="UP000006253">
    <property type="component" value="Unassembled WGS sequence"/>
</dbReference>
<organism evidence="1 2">
    <name type="scientific">Leptospira kirschneri str. H1</name>
    <dbReference type="NCBI Taxonomy" id="1049966"/>
    <lineage>
        <taxon>Bacteria</taxon>
        <taxon>Pseudomonadati</taxon>
        <taxon>Spirochaetota</taxon>
        <taxon>Spirochaetia</taxon>
        <taxon>Leptospirales</taxon>
        <taxon>Leptospiraceae</taxon>
        <taxon>Leptospira</taxon>
    </lineage>
</organism>
<reference evidence="1 2" key="1">
    <citation type="submission" date="2012-10" db="EMBL/GenBank/DDBJ databases">
        <authorList>
            <person name="Harkins D.M."/>
            <person name="Durkin A.S."/>
            <person name="Brinkac L.M."/>
            <person name="Selengut J.D."/>
            <person name="Sanka R."/>
            <person name="DePew J."/>
            <person name="Purushe J."/>
            <person name="Peacock S.J."/>
            <person name="Thaipadungpanit J."/>
            <person name="Wuthiekanun V.W."/>
            <person name="Day N.P."/>
            <person name="Vinetz J.M."/>
            <person name="Sutton G.G."/>
            <person name="Nelson W.C."/>
            <person name="Fouts D.E."/>
        </authorList>
    </citation>
    <scope>NUCLEOTIDE SEQUENCE [LARGE SCALE GENOMIC DNA]</scope>
    <source>
        <strain evidence="1 2">H1</strain>
    </source>
</reference>
<sequence length="40" mass="4665">MGFLMADFCFSSTMIHTLFDIYFFCLKNCFVVGLKTDSRN</sequence>
<evidence type="ECO:0000313" key="2">
    <source>
        <dbReference type="Proteomes" id="UP000006253"/>
    </source>
</evidence>
<gene>
    <name evidence="1" type="ORF">LEP1GSC081_0273</name>
</gene>
<dbReference type="EMBL" id="AHMY02000066">
    <property type="protein sequence ID" value="EKO13893.1"/>
    <property type="molecule type" value="Genomic_DNA"/>
</dbReference>
<name>A0A0E2AYF5_9LEPT</name>
<dbReference type="AlphaFoldDB" id="A0A0E2AYF5"/>
<evidence type="ECO:0000313" key="1">
    <source>
        <dbReference type="EMBL" id="EKO13893.1"/>
    </source>
</evidence>